<name>A0AAJ1B1N9_MEDGN</name>
<dbReference type="RefSeq" id="WP_226973620.1">
    <property type="nucleotide sequence ID" value="NZ_JAJBNC010000427.1"/>
</dbReference>
<reference evidence="1" key="1">
    <citation type="submission" date="2021-10" db="EMBL/GenBank/DDBJ databases">
        <title>Collection of gut derived symbiotic bacterial strains cultured from healthy donors.</title>
        <authorList>
            <person name="Lin H."/>
            <person name="Littmann E."/>
            <person name="Claire K."/>
            <person name="Pamer E."/>
        </authorList>
    </citation>
    <scope>NUCLEOTIDE SEQUENCE</scope>
    <source>
        <strain evidence="1">MSK.23.4</strain>
    </source>
</reference>
<feature type="non-terminal residue" evidence="1">
    <location>
        <position position="1"/>
    </location>
</feature>
<dbReference type="SUPFAM" id="SSF56281">
    <property type="entry name" value="Metallo-hydrolase/oxidoreductase"/>
    <property type="match status" value="1"/>
</dbReference>
<protein>
    <submittedName>
        <fullName evidence="1">Uncharacterized protein</fullName>
    </submittedName>
</protein>
<sequence length="77" mass="8289">TVFADVDVEKVYISEPDYAAAAEAITQFDSKITKVNHGDTVNIYGAPYVFNVVSAHTEGSLMITDTTHGALFTGDTF</sequence>
<feature type="non-terminal residue" evidence="1">
    <location>
        <position position="77"/>
    </location>
</feature>
<gene>
    <name evidence="1" type="ORF">LIQ10_20855</name>
</gene>
<dbReference type="InterPro" id="IPR036866">
    <property type="entry name" value="RibonucZ/Hydroxyglut_hydro"/>
</dbReference>
<dbReference type="AlphaFoldDB" id="A0AAJ1B1N9"/>
<dbReference type="Gene3D" id="3.60.15.10">
    <property type="entry name" value="Ribonuclease Z/Hydroxyacylglutathione hydrolase-like"/>
    <property type="match status" value="1"/>
</dbReference>
<dbReference type="EMBL" id="JAJBNC010000427">
    <property type="protein sequence ID" value="MCB5496135.1"/>
    <property type="molecule type" value="Genomic_DNA"/>
</dbReference>
<comment type="caution">
    <text evidence="1">The sequence shown here is derived from an EMBL/GenBank/DDBJ whole genome shotgun (WGS) entry which is preliminary data.</text>
</comment>
<evidence type="ECO:0000313" key="2">
    <source>
        <dbReference type="Proteomes" id="UP001297422"/>
    </source>
</evidence>
<evidence type="ECO:0000313" key="1">
    <source>
        <dbReference type="EMBL" id="MCB5496135.1"/>
    </source>
</evidence>
<proteinExistence type="predicted"/>
<dbReference type="Proteomes" id="UP001297422">
    <property type="component" value="Unassembled WGS sequence"/>
</dbReference>
<organism evidence="1 2">
    <name type="scientific">Mediterraneibacter gnavus</name>
    <name type="common">Ruminococcus gnavus</name>
    <dbReference type="NCBI Taxonomy" id="33038"/>
    <lineage>
        <taxon>Bacteria</taxon>
        <taxon>Bacillati</taxon>
        <taxon>Bacillota</taxon>
        <taxon>Clostridia</taxon>
        <taxon>Lachnospirales</taxon>
        <taxon>Lachnospiraceae</taxon>
        <taxon>Mediterraneibacter</taxon>
    </lineage>
</organism>
<accession>A0AAJ1B1N9</accession>